<dbReference type="Proteomes" id="UP000054498">
    <property type="component" value="Unassembled WGS sequence"/>
</dbReference>
<dbReference type="RefSeq" id="XP_013898626.1">
    <property type="nucleotide sequence ID" value="XM_014043172.1"/>
</dbReference>
<feature type="domain" description="Presequence protease mitochondrial-type C-terminal" evidence="1">
    <location>
        <begin position="1"/>
        <end position="67"/>
    </location>
</feature>
<evidence type="ECO:0000313" key="2">
    <source>
        <dbReference type="EMBL" id="KIY99606.1"/>
    </source>
</evidence>
<dbReference type="GeneID" id="25741227"/>
<evidence type="ECO:0000313" key="3">
    <source>
        <dbReference type="Proteomes" id="UP000054498"/>
    </source>
</evidence>
<dbReference type="Gene3D" id="3.30.830.10">
    <property type="entry name" value="Metalloenzyme, LuxS/M16 peptidase-like"/>
    <property type="match status" value="1"/>
</dbReference>
<gene>
    <name evidence="2" type="ORF">MNEG_8351</name>
</gene>
<reference evidence="2 3" key="1">
    <citation type="journal article" date="2013" name="BMC Genomics">
        <title>Reconstruction of the lipid metabolism for the microalga Monoraphidium neglectum from its genome sequence reveals characteristics suitable for biofuel production.</title>
        <authorList>
            <person name="Bogen C."/>
            <person name="Al-Dilaimi A."/>
            <person name="Albersmeier A."/>
            <person name="Wichmann J."/>
            <person name="Grundmann M."/>
            <person name="Rupp O."/>
            <person name="Lauersen K.J."/>
            <person name="Blifernez-Klassen O."/>
            <person name="Kalinowski J."/>
            <person name="Goesmann A."/>
            <person name="Mussgnug J.H."/>
            <person name="Kruse O."/>
        </authorList>
    </citation>
    <scope>NUCLEOTIDE SEQUENCE [LARGE SCALE GENOMIC DNA]</scope>
    <source>
        <strain evidence="2 3">SAG 48.87</strain>
    </source>
</reference>
<dbReference type="Pfam" id="PF22516">
    <property type="entry name" value="PreP_C"/>
    <property type="match status" value="1"/>
</dbReference>
<dbReference type="KEGG" id="mng:MNEG_8351"/>
<keyword evidence="2" id="KW-0645">Protease</keyword>
<dbReference type="OrthoDB" id="10250783at2759"/>
<organism evidence="2 3">
    <name type="scientific">Monoraphidium neglectum</name>
    <dbReference type="NCBI Taxonomy" id="145388"/>
    <lineage>
        <taxon>Eukaryota</taxon>
        <taxon>Viridiplantae</taxon>
        <taxon>Chlorophyta</taxon>
        <taxon>core chlorophytes</taxon>
        <taxon>Chlorophyceae</taxon>
        <taxon>CS clade</taxon>
        <taxon>Sphaeropleales</taxon>
        <taxon>Selenastraceae</taxon>
        <taxon>Monoraphidium</taxon>
    </lineage>
</organism>
<dbReference type="STRING" id="145388.A0A0D2MFZ6"/>
<protein>
    <submittedName>
        <fullName evidence="2">Presequence protease 1</fullName>
    </submittedName>
</protein>
<sequence>MGDIDSYQLPDAKGYSQFTRYLLGVSDEERQARREQILATSQKDFREFAEVIEVVRGDAARVVAVTSPDKAAAVNAERNGFWDVKKVL</sequence>
<evidence type="ECO:0000259" key="1">
    <source>
        <dbReference type="Pfam" id="PF22516"/>
    </source>
</evidence>
<keyword evidence="3" id="KW-1185">Reference proteome</keyword>
<dbReference type="GO" id="GO:0006508">
    <property type="term" value="P:proteolysis"/>
    <property type="evidence" value="ECO:0007669"/>
    <property type="project" value="UniProtKB-KW"/>
</dbReference>
<keyword evidence="2" id="KW-0378">Hydrolase</keyword>
<name>A0A0D2MFZ6_9CHLO</name>
<dbReference type="InterPro" id="IPR055130">
    <property type="entry name" value="PreP_C"/>
</dbReference>
<proteinExistence type="predicted"/>
<dbReference type="AlphaFoldDB" id="A0A0D2MFZ6"/>
<dbReference type="GO" id="GO:0008233">
    <property type="term" value="F:peptidase activity"/>
    <property type="evidence" value="ECO:0007669"/>
    <property type="project" value="UniProtKB-KW"/>
</dbReference>
<accession>A0A0D2MFZ6</accession>
<dbReference type="EMBL" id="KK101796">
    <property type="protein sequence ID" value="KIY99606.1"/>
    <property type="molecule type" value="Genomic_DNA"/>
</dbReference>